<name>A0ABU9BIX8_9BURK</name>
<dbReference type="InterPro" id="IPR020084">
    <property type="entry name" value="NUDIX_hydrolase_CS"/>
</dbReference>
<dbReference type="Proteomes" id="UP001371218">
    <property type="component" value="Unassembled WGS sequence"/>
</dbReference>
<dbReference type="Pfam" id="PF00293">
    <property type="entry name" value="NUDIX"/>
    <property type="match status" value="1"/>
</dbReference>
<dbReference type="EMBL" id="JBBUTG010000001">
    <property type="protein sequence ID" value="MEK8029781.1"/>
    <property type="molecule type" value="Genomic_DNA"/>
</dbReference>
<feature type="domain" description="Nudix hydrolase" evidence="3">
    <location>
        <begin position="50"/>
        <end position="180"/>
    </location>
</feature>
<dbReference type="InterPro" id="IPR000086">
    <property type="entry name" value="NUDIX_hydrolase_dom"/>
</dbReference>
<sequence>MSHSLRAAIHAELRCITPLDELEREHLADTLGWVASGAELFRLAKPATPPRHLVSYFAVVDGPHILLVDHLNAQLWLPAGGHVEPGEHPRATVVRELLEELGLRCHHPVEPPLMVTCTPTVGLTAGHVDVSLWYVVHADRQSPIVFDCSEFFEARWFAFSDVPLNRADPHLGRFIQKLIGMATRQPLTSHPSQPASQPVAECRDTAVTDCLPPLQP</sequence>
<keyword evidence="5" id="KW-1185">Reference proteome</keyword>
<dbReference type="PANTHER" id="PTHR21340">
    <property type="entry name" value="DIADENOSINE 5,5-P1,P4-TETRAPHOSPHATE PYROPHOSPHOHYDROLASE MUTT"/>
    <property type="match status" value="1"/>
</dbReference>
<evidence type="ECO:0000256" key="2">
    <source>
        <dbReference type="ARBA" id="ARBA00022801"/>
    </source>
</evidence>
<accession>A0ABU9BIX8</accession>
<dbReference type="InterPro" id="IPR015797">
    <property type="entry name" value="NUDIX_hydrolase-like_dom_sf"/>
</dbReference>
<dbReference type="EC" id="3.6.-.-" evidence="4"/>
<dbReference type="GO" id="GO:0016787">
    <property type="term" value="F:hydrolase activity"/>
    <property type="evidence" value="ECO:0007669"/>
    <property type="project" value="UniProtKB-KW"/>
</dbReference>
<evidence type="ECO:0000256" key="1">
    <source>
        <dbReference type="ARBA" id="ARBA00001946"/>
    </source>
</evidence>
<dbReference type="InterPro" id="IPR051325">
    <property type="entry name" value="Nudix_hydrolase_domain"/>
</dbReference>
<reference evidence="4 5" key="1">
    <citation type="submission" date="2024-04" db="EMBL/GenBank/DDBJ databases">
        <title>Novel species of the genus Ideonella isolated from streams.</title>
        <authorList>
            <person name="Lu H."/>
        </authorList>
    </citation>
    <scope>NUCLEOTIDE SEQUENCE [LARGE SCALE GENOMIC DNA]</scope>
    <source>
        <strain evidence="4 5">DXS29W</strain>
    </source>
</reference>
<evidence type="ECO:0000313" key="5">
    <source>
        <dbReference type="Proteomes" id="UP001371218"/>
    </source>
</evidence>
<comment type="caution">
    <text evidence="4">The sequence shown here is derived from an EMBL/GenBank/DDBJ whole genome shotgun (WGS) entry which is preliminary data.</text>
</comment>
<dbReference type="PANTHER" id="PTHR21340:SF0">
    <property type="entry name" value="BIS(5'-NUCLEOSYL)-TETRAPHOSPHATASE [ASYMMETRICAL]"/>
    <property type="match status" value="1"/>
</dbReference>
<organism evidence="4 5">
    <name type="scientific">Ideonella lacteola</name>
    <dbReference type="NCBI Taxonomy" id="2984193"/>
    <lineage>
        <taxon>Bacteria</taxon>
        <taxon>Pseudomonadati</taxon>
        <taxon>Pseudomonadota</taxon>
        <taxon>Betaproteobacteria</taxon>
        <taxon>Burkholderiales</taxon>
        <taxon>Sphaerotilaceae</taxon>
        <taxon>Ideonella</taxon>
    </lineage>
</organism>
<proteinExistence type="predicted"/>
<evidence type="ECO:0000313" key="4">
    <source>
        <dbReference type="EMBL" id="MEK8029781.1"/>
    </source>
</evidence>
<evidence type="ECO:0000259" key="3">
    <source>
        <dbReference type="PROSITE" id="PS51462"/>
    </source>
</evidence>
<comment type="cofactor">
    <cofactor evidence="1">
        <name>Mg(2+)</name>
        <dbReference type="ChEBI" id="CHEBI:18420"/>
    </cofactor>
</comment>
<dbReference type="PROSITE" id="PS51462">
    <property type="entry name" value="NUDIX"/>
    <property type="match status" value="1"/>
</dbReference>
<keyword evidence="2 4" id="KW-0378">Hydrolase</keyword>
<dbReference type="RefSeq" id="WP_341424115.1">
    <property type="nucleotide sequence ID" value="NZ_JBBUTG010000001.1"/>
</dbReference>
<gene>
    <name evidence="4" type="ORF">AACH06_03015</name>
</gene>
<protein>
    <submittedName>
        <fullName evidence="4">NUDIX hydrolase</fullName>
        <ecNumber evidence="4">3.6.-.-</ecNumber>
    </submittedName>
</protein>
<dbReference type="Gene3D" id="3.90.79.10">
    <property type="entry name" value="Nucleoside Triphosphate Pyrophosphohydrolase"/>
    <property type="match status" value="1"/>
</dbReference>
<dbReference type="SUPFAM" id="SSF55811">
    <property type="entry name" value="Nudix"/>
    <property type="match status" value="1"/>
</dbReference>
<dbReference type="PROSITE" id="PS00893">
    <property type="entry name" value="NUDIX_BOX"/>
    <property type="match status" value="1"/>
</dbReference>